<dbReference type="PROSITE" id="PS00041">
    <property type="entry name" value="HTH_ARAC_FAMILY_1"/>
    <property type="match status" value="1"/>
</dbReference>
<dbReference type="PANTHER" id="PTHR43280:SF2">
    <property type="entry name" value="HTH-TYPE TRANSCRIPTIONAL REGULATOR EXSA"/>
    <property type="match status" value="1"/>
</dbReference>
<dbReference type="Pfam" id="PF12833">
    <property type="entry name" value="HTH_18"/>
    <property type="match status" value="1"/>
</dbReference>
<evidence type="ECO:0000313" key="5">
    <source>
        <dbReference type="EMBL" id="SHH42770.1"/>
    </source>
</evidence>
<name>A0A1M5SWJ9_9CLOT</name>
<dbReference type="AlphaFoldDB" id="A0A1M5SWJ9"/>
<dbReference type="EMBL" id="FQXM01000005">
    <property type="protein sequence ID" value="SHH42770.1"/>
    <property type="molecule type" value="Genomic_DNA"/>
</dbReference>
<evidence type="ECO:0000313" key="6">
    <source>
        <dbReference type="Proteomes" id="UP000184447"/>
    </source>
</evidence>
<evidence type="ECO:0000256" key="3">
    <source>
        <dbReference type="ARBA" id="ARBA00023163"/>
    </source>
</evidence>
<dbReference type="GO" id="GO:0043565">
    <property type="term" value="F:sequence-specific DNA binding"/>
    <property type="evidence" value="ECO:0007669"/>
    <property type="project" value="InterPro"/>
</dbReference>
<evidence type="ECO:0000259" key="4">
    <source>
        <dbReference type="PROSITE" id="PS01124"/>
    </source>
</evidence>
<dbReference type="InterPro" id="IPR003313">
    <property type="entry name" value="AraC-bd"/>
</dbReference>
<keyword evidence="2 5" id="KW-0238">DNA-binding</keyword>
<reference evidence="5 6" key="1">
    <citation type="submission" date="2016-11" db="EMBL/GenBank/DDBJ databases">
        <authorList>
            <person name="Jaros S."/>
            <person name="Januszkiewicz K."/>
            <person name="Wedrychowicz H."/>
        </authorList>
    </citation>
    <scope>NUCLEOTIDE SEQUENCE [LARGE SCALE GENOMIC DNA]</scope>
    <source>
        <strain evidence="5 6">DSM 8605</strain>
    </source>
</reference>
<dbReference type="Gene3D" id="1.10.10.60">
    <property type="entry name" value="Homeodomain-like"/>
    <property type="match status" value="2"/>
</dbReference>
<protein>
    <submittedName>
        <fullName evidence="5">AraC-type DNA-binding protein</fullName>
    </submittedName>
</protein>
<dbReference type="PANTHER" id="PTHR43280">
    <property type="entry name" value="ARAC-FAMILY TRANSCRIPTIONAL REGULATOR"/>
    <property type="match status" value="1"/>
</dbReference>
<dbReference type="Gene3D" id="2.60.120.280">
    <property type="entry name" value="Regulatory protein AraC"/>
    <property type="match status" value="1"/>
</dbReference>
<dbReference type="Pfam" id="PF02311">
    <property type="entry name" value="AraC_binding"/>
    <property type="match status" value="1"/>
</dbReference>
<keyword evidence="1" id="KW-0805">Transcription regulation</keyword>
<dbReference type="STRING" id="1121316.SAMN02745207_01073"/>
<feature type="domain" description="HTH araC/xylS-type" evidence="4">
    <location>
        <begin position="164"/>
        <end position="262"/>
    </location>
</feature>
<dbReference type="Proteomes" id="UP000184447">
    <property type="component" value="Unassembled WGS sequence"/>
</dbReference>
<dbReference type="PROSITE" id="PS01124">
    <property type="entry name" value="HTH_ARAC_FAMILY_2"/>
    <property type="match status" value="1"/>
</dbReference>
<dbReference type="InterPro" id="IPR037923">
    <property type="entry name" value="HTH-like"/>
</dbReference>
<dbReference type="SMART" id="SM00342">
    <property type="entry name" value="HTH_ARAC"/>
    <property type="match status" value="1"/>
</dbReference>
<dbReference type="SUPFAM" id="SSF46689">
    <property type="entry name" value="Homeodomain-like"/>
    <property type="match status" value="2"/>
</dbReference>
<dbReference type="SUPFAM" id="SSF51215">
    <property type="entry name" value="Regulatory protein AraC"/>
    <property type="match status" value="1"/>
</dbReference>
<organism evidence="5 6">
    <name type="scientific">Clostridium grantii DSM 8605</name>
    <dbReference type="NCBI Taxonomy" id="1121316"/>
    <lineage>
        <taxon>Bacteria</taxon>
        <taxon>Bacillati</taxon>
        <taxon>Bacillota</taxon>
        <taxon>Clostridia</taxon>
        <taxon>Eubacteriales</taxon>
        <taxon>Clostridiaceae</taxon>
        <taxon>Clostridium</taxon>
    </lineage>
</organism>
<dbReference type="GO" id="GO:0003700">
    <property type="term" value="F:DNA-binding transcription factor activity"/>
    <property type="evidence" value="ECO:0007669"/>
    <property type="project" value="InterPro"/>
</dbReference>
<gene>
    <name evidence="5" type="ORF">SAMN02745207_01073</name>
</gene>
<keyword evidence="3" id="KW-0804">Transcription</keyword>
<evidence type="ECO:0000256" key="2">
    <source>
        <dbReference type="ARBA" id="ARBA00023125"/>
    </source>
</evidence>
<accession>A0A1M5SWJ9</accession>
<evidence type="ECO:0000256" key="1">
    <source>
        <dbReference type="ARBA" id="ARBA00023015"/>
    </source>
</evidence>
<dbReference type="InterPro" id="IPR018060">
    <property type="entry name" value="HTH_AraC"/>
</dbReference>
<proteinExistence type="predicted"/>
<sequence length="269" mass="32071">MVAKSCFFYVQEIGYFKTKQNYFAERANLNSYLIIITLKGKGILKYRGKSYILQKNQVFFIDCMEHHYYETDNNDLWEFEWLHFNGATSRGYYDQYINNNSPVTTLKNDSELSFNLQKLLEIHKQRSLRVEQISSKLIVDILTELLLIMNTQDHWDYYMPDYIHKIMKYIDKHFNERICLEQLSKEFSVSKYHMAKEFKKYTGFSPNEYIITSRITYAKNLLQYSTLSIGEISEIIGINNVSHFINLFKSRESLTPLAFRNNCQESKRS</sequence>
<dbReference type="CDD" id="cd06986">
    <property type="entry name" value="cupin_MmsR-like_N"/>
    <property type="match status" value="1"/>
</dbReference>
<dbReference type="InterPro" id="IPR009057">
    <property type="entry name" value="Homeodomain-like_sf"/>
</dbReference>
<dbReference type="OrthoDB" id="9774814at2"/>
<keyword evidence="6" id="KW-1185">Reference proteome</keyword>
<dbReference type="InterPro" id="IPR018062">
    <property type="entry name" value="HTH_AraC-typ_CS"/>
</dbReference>
<dbReference type="RefSeq" id="WP_084133414.1">
    <property type="nucleotide sequence ID" value="NZ_FQXM01000005.1"/>
</dbReference>